<keyword evidence="2" id="KW-1185">Reference proteome</keyword>
<evidence type="ECO:0000313" key="1">
    <source>
        <dbReference type="EMBL" id="KAI9456898.1"/>
    </source>
</evidence>
<dbReference type="EMBL" id="JAGFNK010000229">
    <property type="protein sequence ID" value="KAI9456898.1"/>
    <property type="molecule type" value="Genomic_DNA"/>
</dbReference>
<comment type="caution">
    <text evidence="1">The sequence shown here is derived from an EMBL/GenBank/DDBJ whole genome shotgun (WGS) entry which is preliminary data.</text>
</comment>
<name>A0ACC0U0U6_9AGAM</name>
<accession>A0ACC0U0U6</accession>
<dbReference type="Proteomes" id="UP001207468">
    <property type="component" value="Unassembled WGS sequence"/>
</dbReference>
<reference evidence="1" key="1">
    <citation type="submission" date="2021-03" db="EMBL/GenBank/DDBJ databases">
        <title>Evolutionary priming and transition to the ectomycorrhizal habit in an iconic lineage of mushroom-forming fungi: is preadaptation a requirement?</title>
        <authorList>
            <consortium name="DOE Joint Genome Institute"/>
            <person name="Looney B.P."/>
            <person name="Miyauchi S."/>
            <person name="Morin E."/>
            <person name="Drula E."/>
            <person name="Courty P.E."/>
            <person name="Chicoki N."/>
            <person name="Fauchery L."/>
            <person name="Kohler A."/>
            <person name="Kuo A."/>
            <person name="LaButti K."/>
            <person name="Pangilinan J."/>
            <person name="Lipzen A."/>
            <person name="Riley R."/>
            <person name="Andreopoulos W."/>
            <person name="He G."/>
            <person name="Johnson J."/>
            <person name="Barry K.W."/>
            <person name="Grigoriev I.V."/>
            <person name="Nagy L."/>
            <person name="Hibbett D."/>
            <person name="Henrissat B."/>
            <person name="Matheny P.B."/>
            <person name="Labbe J."/>
            <person name="Martin A.F."/>
        </authorList>
    </citation>
    <scope>NUCLEOTIDE SEQUENCE</scope>
    <source>
        <strain evidence="1">BPL698</strain>
    </source>
</reference>
<gene>
    <name evidence="1" type="ORF">F5148DRAFT_1017453</name>
</gene>
<proteinExistence type="predicted"/>
<protein>
    <submittedName>
        <fullName evidence="1">Gamma-glutamyl phosphate reductase</fullName>
    </submittedName>
</protein>
<organism evidence="1 2">
    <name type="scientific">Russula earlei</name>
    <dbReference type="NCBI Taxonomy" id="71964"/>
    <lineage>
        <taxon>Eukaryota</taxon>
        <taxon>Fungi</taxon>
        <taxon>Dikarya</taxon>
        <taxon>Basidiomycota</taxon>
        <taxon>Agaricomycotina</taxon>
        <taxon>Agaricomycetes</taxon>
        <taxon>Russulales</taxon>
        <taxon>Russulaceae</taxon>
        <taxon>Russula</taxon>
    </lineage>
</organism>
<evidence type="ECO:0000313" key="2">
    <source>
        <dbReference type="Proteomes" id="UP001207468"/>
    </source>
</evidence>
<sequence>MSSTAEAIAQTAKAAFETSQLVTAAERVRALHEIRKELEANRDVILTANSEDMAHAEAEVAAGRLASSLVKRLDLRTGDKWDTMLQGVSDIAALPDPTGAVSYARELHDHLELYRVSCPIGALLVIFEARPEVVVNIAALAIKSGNAAILKGGKESARTATELARSIQAALTRTVLPAAFIQTVETRAEVAALLAEDRYIDLVIPRGSNALVRSIQRSTRIAVMGHADGLCAIYLDQSADREKAKRILVDAKTDYPAACNAVETLLVHQSLLETIWLDVAGALLAADVKLLCDGPTLSALTSPAGRATLPLTTHPNFATRVFPAPPEAYTTEHLSLTLAVRTVPSLAAAIAHINEHGSHHTDCIITESTSAGSTFVRGIDSASVFVNASTRFADGFRYGFGAEVGISTGRIHARGPVGLDGLVTYKYILRSKGSEGHIVGEFGREPGKKQYTHQRIQAAELPF</sequence>